<name>A0A812RKI1_9DINO</name>
<dbReference type="PANTHER" id="PTHR33153">
    <property type="entry name" value="MYND-TYPE DOMAIN-CONTAINING PROTEIN"/>
    <property type="match status" value="1"/>
</dbReference>
<evidence type="ECO:0000313" key="3">
    <source>
        <dbReference type="EMBL" id="CAE7444321.1"/>
    </source>
</evidence>
<gene>
    <name evidence="3" type="ORF">SNAT2548_LOCUS24177</name>
</gene>
<reference evidence="3" key="1">
    <citation type="submission" date="2021-02" db="EMBL/GenBank/DDBJ databases">
        <authorList>
            <person name="Dougan E. K."/>
            <person name="Rhodes N."/>
            <person name="Thang M."/>
            <person name="Chan C."/>
        </authorList>
    </citation>
    <scope>NUCLEOTIDE SEQUENCE</scope>
</reference>
<feature type="region of interest" description="Disordered" evidence="1">
    <location>
        <begin position="705"/>
        <end position="730"/>
    </location>
</feature>
<evidence type="ECO:0000313" key="4">
    <source>
        <dbReference type="Proteomes" id="UP000604046"/>
    </source>
</evidence>
<evidence type="ECO:0000256" key="1">
    <source>
        <dbReference type="SAM" id="MobiDB-lite"/>
    </source>
</evidence>
<accession>A0A812RKI1</accession>
<sequence>MDTPVSLPRDVSSGSDPGDVSLPDDVTSNAGDSPGLLDENVELPPEEGSLQTKCRCKRGCVALLPPGVLEQQRFRMEGLDRVRRHAQVFASLRDDASRAPDGSITTVCYKVNGHTVCRGLWQYVNMVTPQTVDAFRKSILAGEVTAPVRGPCLRVKDKQQFWRVDAWFLELYTSLGEPKPTESPGDHQTDTEHEVVHSDHPLWALSVASGPDCRVVAKRNLNPQTLRALYAFYTQDAGNEELVSESTFSRCWRERWKKFLEMKNEGTGQRCKVCAKFDEAMNQASCKDEFLDLSKQKAVHVRQSMADRNVNVRGNVLATRAAQQARATGMPSTTSFMKMQIDGMDQAKFRCPRPQGTLKGSAYELWRPQLHLTGCTCFGHFDAFFLLGHDQPKDSNMQSTVLARALDLLTARVGLQGFPRALILSVDNTPRESKNTFFAQFAAALLLLRCFDSVEVQYLQAGHTKNELDQRFSSVARVLNDAGALEDDEEFLQYMQTHVRPFEGREVICEKMSGARDFQAWFEIANMHVQGLTSTKGLPEANHLWRFVRREDHPLPDEIECHHPDWQSLPSNPDDVILCLKQFISSPDQSQPPQLFMPASAAEQLTKQTLQPALRRPLSDEQVKEFQKTATFVGKHPWNLFKGEAFLRKLCAENQAGISGTPPVLQALFQSRCAVDQETAPIVAQPCARAAAPRPVRVRRVLKRPAAAKAAAPRAKAKVRLRPAAQLDAQ</sequence>
<feature type="compositionally biased region" description="Low complexity" evidence="1">
    <location>
        <begin position="705"/>
        <end position="714"/>
    </location>
</feature>
<dbReference type="Proteomes" id="UP000604046">
    <property type="component" value="Unassembled WGS sequence"/>
</dbReference>
<protein>
    <recommendedName>
        <fullName evidence="2">DUF7869 domain-containing protein</fullName>
    </recommendedName>
</protein>
<dbReference type="InterPro" id="IPR057191">
    <property type="entry name" value="DUF7869"/>
</dbReference>
<feature type="compositionally biased region" description="Low complexity" evidence="1">
    <location>
        <begin position="10"/>
        <end position="26"/>
    </location>
</feature>
<dbReference type="AlphaFoldDB" id="A0A812RKI1"/>
<dbReference type="Pfam" id="PF25273">
    <property type="entry name" value="DUF7869"/>
    <property type="match status" value="1"/>
</dbReference>
<dbReference type="EMBL" id="CAJNDS010002348">
    <property type="protein sequence ID" value="CAE7444321.1"/>
    <property type="molecule type" value="Genomic_DNA"/>
</dbReference>
<proteinExistence type="predicted"/>
<feature type="region of interest" description="Disordered" evidence="1">
    <location>
        <begin position="1"/>
        <end position="38"/>
    </location>
</feature>
<evidence type="ECO:0000259" key="2">
    <source>
        <dbReference type="Pfam" id="PF25273"/>
    </source>
</evidence>
<feature type="domain" description="DUF7869" evidence="2">
    <location>
        <begin position="365"/>
        <end position="532"/>
    </location>
</feature>
<comment type="caution">
    <text evidence="3">The sequence shown here is derived from an EMBL/GenBank/DDBJ whole genome shotgun (WGS) entry which is preliminary data.</text>
</comment>
<dbReference type="PANTHER" id="PTHR33153:SF3">
    <property type="entry name" value="TRAFFICKING PROTEIN PARTICLE COMPLEX SUBUNIT 11 DOMAIN-CONTAINING PROTEIN"/>
    <property type="match status" value="1"/>
</dbReference>
<dbReference type="OrthoDB" id="448871at2759"/>
<keyword evidence="4" id="KW-1185">Reference proteome</keyword>
<organism evidence="3 4">
    <name type="scientific">Symbiodinium natans</name>
    <dbReference type="NCBI Taxonomy" id="878477"/>
    <lineage>
        <taxon>Eukaryota</taxon>
        <taxon>Sar</taxon>
        <taxon>Alveolata</taxon>
        <taxon>Dinophyceae</taxon>
        <taxon>Suessiales</taxon>
        <taxon>Symbiodiniaceae</taxon>
        <taxon>Symbiodinium</taxon>
    </lineage>
</organism>